<evidence type="ECO:0008006" key="4">
    <source>
        <dbReference type="Google" id="ProtNLM"/>
    </source>
</evidence>
<name>A0A7H8R253_TALRU</name>
<dbReference type="OrthoDB" id="10474444at2759"/>
<dbReference type="Pfam" id="PF01828">
    <property type="entry name" value="Peptidase_A4"/>
    <property type="match status" value="1"/>
</dbReference>
<dbReference type="InterPro" id="IPR038656">
    <property type="entry name" value="Peptidase_G1_sf"/>
</dbReference>
<keyword evidence="3" id="KW-1185">Reference proteome</keyword>
<evidence type="ECO:0000313" key="2">
    <source>
        <dbReference type="EMBL" id="QKX60317.1"/>
    </source>
</evidence>
<accession>A0A7H8R253</accession>
<gene>
    <name evidence="2" type="ORF">TRUGW13939_07460</name>
</gene>
<dbReference type="RefSeq" id="XP_035346494.1">
    <property type="nucleotide sequence ID" value="XM_035490601.1"/>
</dbReference>
<dbReference type="EMBL" id="CP055901">
    <property type="protein sequence ID" value="QKX60317.1"/>
    <property type="molecule type" value="Genomic_DNA"/>
</dbReference>
<proteinExistence type="predicted"/>
<dbReference type="InterPro" id="IPR013320">
    <property type="entry name" value="ConA-like_dom_sf"/>
</dbReference>
<dbReference type="AlphaFoldDB" id="A0A7H8R253"/>
<organism evidence="2 3">
    <name type="scientific">Talaromyces rugulosus</name>
    <name type="common">Penicillium rugulosum</name>
    <dbReference type="NCBI Taxonomy" id="121627"/>
    <lineage>
        <taxon>Eukaryota</taxon>
        <taxon>Fungi</taxon>
        <taxon>Dikarya</taxon>
        <taxon>Ascomycota</taxon>
        <taxon>Pezizomycotina</taxon>
        <taxon>Eurotiomycetes</taxon>
        <taxon>Eurotiomycetidae</taxon>
        <taxon>Eurotiales</taxon>
        <taxon>Trichocomaceae</taxon>
        <taxon>Talaromyces</taxon>
        <taxon>Talaromyces sect. Islandici</taxon>
    </lineage>
</organism>
<dbReference type="Gene3D" id="2.60.120.700">
    <property type="entry name" value="Peptidase G1"/>
    <property type="match status" value="1"/>
</dbReference>
<dbReference type="GeneID" id="55994953"/>
<dbReference type="InterPro" id="IPR000250">
    <property type="entry name" value="Peptidase_G1"/>
</dbReference>
<feature type="chain" id="PRO_5028967794" description="4Fe-4S ferredoxin-type domain-containing protein" evidence="1">
    <location>
        <begin position="24"/>
        <end position="334"/>
    </location>
</feature>
<keyword evidence="1" id="KW-0732">Signal</keyword>
<sequence length="334" mass="36482">MHFIKTSILSALVLTGHVMTASAINPDIYSYPECDNTTLPSHGIGGTAIENSVIWRHPGGVSSIFSNDLNDVLCHVPTAVVDELRDAHAETVKRDCPDCGKSCLGSACVSGANCANIGCVQGCMVRWECSAEYCPGQITNCHYTATSITIGNTVLENVGTVVTVTRNRSTCRLLYALILPSVSLRTLNRTTGAPVPFSSFDTVTWTNANAQVNTATTGAGAATPWKMVQNDNTLASGNLSGDDVVITYCWWWEGRQSLTRVAKRELGPLIYRSQANVGKYWVVHQQLDYSYYDNFQYITCCLFTGTPVSRCHIFRDYKYIIPAITAIIFSIVGY</sequence>
<dbReference type="Proteomes" id="UP000509510">
    <property type="component" value="Chromosome IV"/>
</dbReference>
<dbReference type="KEGG" id="trg:TRUGW13939_07460"/>
<evidence type="ECO:0000256" key="1">
    <source>
        <dbReference type="SAM" id="SignalP"/>
    </source>
</evidence>
<dbReference type="GO" id="GO:0070007">
    <property type="term" value="F:glutamic-type endopeptidase activity"/>
    <property type="evidence" value="ECO:0007669"/>
    <property type="project" value="InterPro"/>
</dbReference>
<feature type="signal peptide" evidence="1">
    <location>
        <begin position="1"/>
        <end position="23"/>
    </location>
</feature>
<dbReference type="GO" id="GO:0006508">
    <property type="term" value="P:proteolysis"/>
    <property type="evidence" value="ECO:0007669"/>
    <property type="project" value="InterPro"/>
</dbReference>
<dbReference type="SUPFAM" id="SSF49899">
    <property type="entry name" value="Concanavalin A-like lectins/glucanases"/>
    <property type="match status" value="1"/>
</dbReference>
<evidence type="ECO:0000313" key="3">
    <source>
        <dbReference type="Proteomes" id="UP000509510"/>
    </source>
</evidence>
<protein>
    <recommendedName>
        <fullName evidence="4">4Fe-4S ferredoxin-type domain-containing protein</fullName>
    </recommendedName>
</protein>
<reference evidence="3" key="1">
    <citation type="submission" date="2020-06" db="EMBL/GenBank/DDBJ databases">
        <title>A chromosome-scale genome assembly of Talaromyces rugulosus W13939.</title>
        <authorList>
            <person name="Wang B."/>
            <person name="Guo L."/>
            <person name="Ye K."/>
            <person name="Wang L."/>
        </authorList>
    </citation>
    <scope>NUCLEOTIDE SEQUENCE [LARGE SCALE GENOMIC DNA]</scope>
    <source>
        <strain evidence="3">W13939</strain>
    </source>
</reference>